<evidence type="ECO:0000313" key="2">
    <source>
        <dbReference type="EMBL" id="ODR94414.1"/>
    </source>
</evidence>
<dbReference type="Proteomes" id="UP000094172">
    <property type="component" value="Unassembled WGS sequence"/>
</dbReference>
<dbReference type="PANTHER" id="PTHR41324">
    <property type="entry name" value="MEMBRANE PROTEIN-RELATED"/>
    <property type="match status" value="1"/>
</dbReference>
<keyword evidence="1" id="KW-0812">Transmembrane</keyword>
<reference evidence="2 3" key="1">
    <citation type="journal article" date="2016" name="Environ. Microbiol.">
        <title>New Methyloceanibacter diversity from North Sea sediments includes methanotroph containing solely the soluble methane monooxygenase.</title>
        <authorList>
            <person name="Vekeman B."/>
            <person name="Kerckhof F.M."/>
            <person name="Cremers G."/>
            <person name="de Vos P."/>
            <person name="Vandamme P."/>
            <person name="Boon N."/>
            <person name="Op den Camp H.J."/>
            <person name="Heylen K."/>
        </authorList>
    </citation>
    <scope>NUCLEOTIDE SEQUENCE [LARGE SCALE GENOMIC DNA]</scope>
    <source>
        <strain evidence="2 3">R-67176</strain>
    </source>
</reference>
<dbReference type="STRING" id="1774970.AUC70_07020"/>
<dbReference type="InterPro" id="IPR018710">
    <property type="entry name" value="DUF2232"/>
</dbReference>
<organism evidence="2 3">
    <name type="scientific">Methyloceanibacter stevinii</name>
    <dbReference type="NCBI Taxonomy" id="1774970"/>
    <lineage>
        <taxon>Bacteria</taxon>
        <taxon>Pseudomonadati</taxon>
        <taxon>Pseudomonadota</taxon>
        <taxon>Alphaproteobacteria</taxon>
        <taxon>Hyphomicrobiales</taxon>
        <taxon>Hyphomicrobiaceae</taxon>
        <taxon>Methyloceanibacter</taxon>
    </lineage>
</organism>
<gene>
    <name evidence="2" type="ORF">AUC70_07020</name>
</gene>
<comment type="caution">
    <text evidence="2">The sequence shown here is derived from an EMBL/GenBank/DDBJ whole genome shotgun (WGS) entry which is preliminary data.</text>
</comment>
<evidence type="ECO:0008006" key="4">
    <source>
        <dbReference type="Google" id="ProtNLM"/>
    </source>
</evidence>
<proteinExistence type="predicted"/>
<evidence type="ECO:0000313" key="3">
    <source>
        <dbReference type="Proteomes" id="UP000094172"/>
    </source>
</evidence>
<dbReference type="RefSeq" id="WP_069444775.1">
    <property type="nucleotide sequence ID" value="NZ_LPWE01000012.1"/>
</dbReference>
<feature type="transmembrane region" description="Helical" evidence="1">
    <location>
        <begin position="181"/>
        <end position="202"/>
    </location>
</feature>
<feature type="transmembrane region" description="Helical" evidence="1">
    <location>
        <begin position="251"/>
        <end position="270"/>
    </location>
</feature>
<keyword evidence="3" id="KW-1185">Reference proteome</keyword>
<dbReference type="PANTHER" id="PTHR41324:SF1">
    <property type="entry name" value="DUF2232 DOMAIN-CONTAINING PROTEIN"/>
    <property type="match status" value="1"/>
</dbReference>
<feature type="transmembrane region" description="Helical" evidence="1">
    <location>
        <begin position="222"/>
        <end position="244"/>
    </location>
</feature>
<keyword evidence="1" id="KW-1133">Transmembrane helix</keyword>
<feature type="transmembrane region" description="Helical" evidence="1">
    <location>
        <begin position="276"/>
        <end position="300"/>
    </location>
</feature>
<accession>A0A1E3VLM3</accession>
<protein>
    <recommendedName>
        <fullName evidence="4">DUF2232 domain-containing protein</fullName>
    </recommendedName>
</protein>
<dbReference type="AlphaFoldDB" id="A0A1E3VLM3"/>
<feature type="transmembrane region" description="Helical" evidence="1">
    <location>
        <begin position="54"/>
        <end position="87"/>
    </location>
</feature>
<keyword evidence="1" id="KW-0472">Membrane</keyword>
<name>A0A1E3VLM3_9HYPH</name>
<sequence length="325" mass="33795">MPAHLLIGAGAGLVSAALFASAVVSAALAGLILYLCPLPLCLAGLAWGRQSVTLAGFVGAILTLLVLGASPGIVYAVTVAIPATILVQLSLQHRTVPDPAGNAKQIIAWYPAGRLVAAAAIMAGVIASLMVLLLGPDMTRYQAAIDQMIPVIHETLGADNEVWTPEATENLRTLLTRALPAVMAIVWITIALFNMWLGGAIAKGSGHALRPWPNFHALEIPNAMVIAFAVALALSFVPGILGLIGTGFAGAFLIAYLLQGLAVIHFYTLGMPFRTVLLVVLYLAVLLLGWVAILVAILGLGEPVFGLRGRASAAPTKTDDDNTHD</sequence>
<evidence type="ECO:0000256" key="1">
    <source>
        <dbReference type="SAM" id="Phobius"/>
    </source>
</evidence>
<feature type="transmembrane region" description="Helical" evidence="1">
    <location>
        <begin position="107"/>
        <end position="134"/>
    </location>
</feature>
<dbReference type="EMBL" id="LPWE01000012">
    <property type="protein sequence ID" value="ODR94414.1"/>
    <property type="molecule type" value="Genomic_DNA"/>
</dbReference>
<dbReference type="Pfam" id="PF09991">
    <property type="entry name" value="DUF2232"/>
    <property type="match status" value="1"/>
</dbReference>